<evidence type="ECO:0000313" key="3">
    <source>
        <dbReference type="Proteomes" id="UP000323506"/>
    </source>
</evidence>
<accession>A0A5D2BCZ7</accession>
<feature type="compositionally biased region" description="Basic residues" evidence="1">
    <location>
        <begin position="1"/>
        <end position="12"/>
    </location>
</feature>
<protein>
    <submittedName>
        <fullName evidence="2">Uncharacterized protein</fullName>
    </submittedName>
</protein>
<reference evidence="2 3" key="1">
    <citation type="submission" date="2019-06" db="EMBL/GenBank/DDBJ databases">
        <title>WGS assembly of Gossypium darwinii.</title>
        <authorList>
            <person name="Chen Z.J."/>
            <person name="Sreedasyam A."/>
            <person name="Ando A."/>
            <person name="Song Q."/>
            <person name="De L."/>
            <person name="Hulse-Kemp A."/>
            <person name="Ding M."/>
            <person name="Ye W."/>
            <person name="Kirkbride R."/>
            <person name="Jenkins J."/>
            <person name="Plott C."/>
            <person name="Lovell J."/>
            <person name="Lin Y.-M."/>
            <person name="Vaughn R."/>
            <person name="Liu B."/>
            <person name="Li W."/>
            <person name="Simpson S."/>
            <person name="Scheffler B."/>
            <person name="Saski C."/>
            <person name="Grover C."/>
            <person name="Hu G."/>
            <person name="Conover J."/>
            <person name="Carlson J."/>
            <person name="Shu S."/>
            <person name="Boston L."/>
            <person name="Williams M."/>
            <person name="Peterson D."/>
            <person name="Mcgee K."/>
            <person name="Jones D."/>
            <person name="Wendel J."/>
            <person name="Stelly D."/>
            <person name="Grimwood J."/>
            <person name="Schmutz J."/>
        </authorList>
    </citation>
    <scope>NUCLEOTIDE SEQUENCE [LARGE SCALE GENOMIC DNA]</scope>
    <source>
        <strain evidence="2">1808015.09</strain>
    </source>
</reference>
<keyword evidence="3" id="KW-1185">Reference proteome</keyword>
<feature type="region of interest" description="Disordered" evidence="1">
    <location>
        <begin position="1"/>
        <end position="31"/>
    </location>
</feature>
<sequence length="65" mass="7229">MSFRPNKPKKGGIFRTLFGPIPTPRRSPATGFRNRKVLGKVNGRWKDNPDHFGAKPVVLRASSAL</sequence>
<dbReference type="Proteomes" id="UP000323506">
    <property type="component" value="Chromosome D09"/>
</dbReference>
<evidence type="ECO:0000256" key="1">
    <source>
        <dbReference type="SAM" id="MobiDB-lite"/>
    </source>
</evidence>
<proteinExistence type="predicted"/>
<dbReference type="EMBL" id="CM017709">
    <property type="protein sequence ID" value="TYG53386.1"/>
    <property type="molecule type" value="Genomic_DNA"/>
</dbReference>
<evidence type="ECO:0000313" key="2">
    <source>
        <dbReference type="EMBL" id="TYG53386.1"/>
    </source>
</evidence>
<dbReference type="AlphaFoldDB" id="A0A5D2BCZ7"/>
<gene>
    <name evidence="2" type="ORF">ES288_D09G105600v1</name>
</gene>
<organism evidence="2 3">
    <name type="scientific">Gossypium darwinii</name>
    <name type="common">Darwin's cotton</name>
    <name type="synonym">Gossypium barbadense var. darwinii</name>
    <dbReference type="NCBI Taxonomy" id="34276"/>
    <lineage>
        <taxon>Eukaryota</taxon>
        <taxon>Viridiplantae</taxon>
        <taxon>Streptophyta</taxon>
        <taxon>Embryophyta</taxon>
        <taxon>Tracheophyta</taxon>
        <taxon>Spermatophyta</taxon>
        <taxon>Magnoliopsida</taxon>
        <taxon>eudicotyledons</taxon>
        <taxon>Gunneridae</taxon>
        <taxon>Pentapetalae</taxon>
        <taxon>rosids</taxon>
        <taxon>malvids</taxon>
        <taxon>Malvales</taxon>
        <taxon>Malvaceae</taxon>
        <taxon>Malvoideae</taxon>
        <taxon>Gossypium</taxon>
    </lineage>
</organism>
<name>A0A5D2BCZ7_GOSDA</name>